<name>A0AAE0L0I8_9CHLO</name>
<evidence type="ECO:0000256" key="5">
    <source>
        <dbReference type="ARBA" id="ARBA00023136"/>
    </source>
</evidence>
<keyword evidence="3" id="KW-0812">Transmembrane</keyword>
<dbReference type="Gene3D" id="3.40.50.300">
    <property type="entry name" value="P-loop containing nucleotide triphosphate hydrolases"/>
    <property type="match status" value="1"/>
</dbReference>
<keyword evidence="8" id="KW-1185">Reference proteome</keyword>
<dbReference type="Proteomes" id="UP001190700">
    <property type="component" value="Unassembled WGS sequence"/>
</dbReference>
<evidence type="ECO:0000256" key="3">
    <source>
        <dbReference type="ARBA" id="ARBA00022692"/>
    </source>
</evidence>
<accession>A0AAE0L0I8</accession>
<keyword evidence="6" id="KW-0325">Glycoprotein</keyword>
<dbReference type="GO" id="GO:0016020">
    <property type="term" value="C:membrane"/>
    <property type="evidence" value="ECO:0007669"/>
    <property type="project" value="UniProtKB-SubCell"/>
</dbReference>
<proteinExistence type="predicted"/>
<dbReference type="GO" id="GO:0017095">
    <property type="term" value="F:heparan sulfate 6-sulfotransferase activity"/>
    <property type="evidence" value="ECO:0007669"/>
    <property type="project" value="TreeGrafter"/>
</dbReference>
<organism evidence="7 8">
    <name type="scientific">Cymbomonas tetramitiformis</name>
    <dbReference type="NCBI Taxonomy" id="36881"/>
    <lineage>
        <taxon>Eukaryota</taxon>
        <taxon>Viridiplantae</taxon>
        <taxon>Chlorophyta</taxon>
        <taxon>Pyramimonadophyceae</taxon>
        <taxon>Pyramimonadales</taxon>
        <taxon>Pyramimonadaceae</taxon>
        <taxon>Cymbomonas</taxon>
    </lineage>
</organism>
<comment type="subcellular location">
    <subcellularLocation>
        <location evidence="1">Membrane</location>
        <topology evidence="1">Single-pass membrane protein</topology>
    </subcellularLocation>
</comment>
<evidence type="ECO:0000313" key="8">
    <source>
        <dbReference type="Proteomes" id="UP001190700"/>
    </source>
</evidence>
<reference evidence="7 8" key="1">
    <citation type="journal article" date="2015" name="Genome Biol. Evol.">
        <title>Comparative Genomics of a Bacterivorous Green Alga Reveals Evolutionary Causalities and Consequences of Phago-Mixotrophic Mode of Nutrition.</title>
        <authorList>
            <person name="Burns J.A."/>
            <person name="Paasch A."/>
            <person name="Narechania A."/>
            <person name="Kim E."/>
        </authorList>
    </citation>
    <scope>NUCLEOTIDE SEQUENCE [LARGE SCALE GENOMIC DNA]</scope>
    <source>
        <strain evidence="7 8">PLY_AMNH</strain>
    </source>
</reference>
<keyword evidence="4" id="KW-1133">Transmembrane helix</keyword>
<protein>
    <recommendedName>
        <fullName evidence="9">Sulfotransferase</fullName>
    </recommendedName>
</protein>
<keyword evidence="5" id="KW-0472">Membrane</keyword>
<keyword evidence="2" id="KW-0808">Transferase</keyword>
<sequence>MWNRGYRKAVPVLHRLLLLLSCGILLLIVSIRSLASSHNRQARAPGYWNQETLVGNRSFADFFVHVHIPRTAGTSLNRLVDRFCAHAGCNRLEGGYEDFLRFDLARQMSTDIISGHFGYGIHKQGGYRLPETRPVQYFTLLRHPVNRTMSLWRRHESLNNVGAARLAGYRNSSALSARSVAFKSWWMAERLRYRHLMQGVPLHQVRGSACDRPGMSRLERRDVDECRPVWMAGGNAMTLQLCCWKSWSSGVHIRPKMCLPTKETLECAKANLKKFAFVGLVEEMDRAAEMLKYVMQVEDAPVLKHHSQVPHDKATSANSVLQATPREVELIMKANELDVELYNYAVVLSKEKYAEAMTYSRARKRVQMNQERLVFT</sequence>
<evidence type="ECO:0000313" key="7">
    <source>
        <dbReference type="EMBL" id="KAK3267616.1"/>
    </source>
</evidence>
<dbReference type="InterPro" id="IPR010635">
    <property type="entry name" value="Heparan_SO4-6-sulfoTrfase"/>
</dbReference>
<dbReference type="Pfam" id="PF03567">
    <property type="entry name" value="Sulfotransfer_2"/>
    <property type="match status" value="1"/>
</dbReference>
<dbReference type="PANTHER" id="PTHR12812:SF0">
    <property type="entry name" value="HEPARAN-SULFATE 6-O-SULFOTRANSFERASE"/>
    <property type="match status" value="1"/>
</dbReference>
<dbReference type="PANTHER" id="PTHR12812">
    <property type="entry name" value="HEPARAN SULFATE 6-O-SULFOTRANSFERASE 3"/>
    <property type="match status" value="1"/>
</dbReference>
<evidence type="ECO:0000256" key="4">
    <source>
        <dbReference type="ARBA" id="ARBA00022989"/>
    </source>
</evidence>
<evidence type="ECO:0008006" key="9">
    <source>
        <dbReference type="Google" id="ProtNLM"/>
    </source>
</evidence>
<dbReference type="AlphaFoldDB" id="A0AAE0L0I8"/>
<gene>
    <name evidence="7" type="ORF">CYMTET_23841</name>
</gene>
<evidence type="ECO:0000256" key="2">
    <source>
        <dbReference type="ARBA" id="ARBA00022679"/>
    </source>
</evidence>
<comment type="caution">
    <text evidence="7">The sequence shown here is derived from an EMBL/GenBank/DDBJ whole genome shotgun (WGS) entry which is preliminary data.</text>
</comment>
<evidence type="ECO:0000256" key="6">
    <source>
        <dbReference type="ARBA" id="ARBA00023180"/>
    </source>
</evidence>
<evidence type="ECO:0000256" key="1">
    <source>
        <dbReference type="ARBA" id="ARBA00004167"/>
    </source>
</evidence>
<dbReference type="EMBL" id="LGRX02012303">
    <property type="protein sequence ID" value="KAK3267616.1"/>
    <property type="molecule type" value="Genomic_DNA"/>
</dbReference>
<dbReference type="InterPro" id="IPR005331">
    <property type="entry name" value="Sulfotransferase"/>
</dbReference>
<dbReference type="InterPro" id="IPR027417">
    <property type="entry name" value="P-loop_NTPase"/>
</dbReference>